<dbReference type="InterPro" id="IPR004914">
    <property type="entry name" value="Antirestrict"/>
</dbReference>
<evidence type="ECO:0000256" key="1">
    <source>
        <dbReference type="ARBA" id="ARBA00008618"/>
    </source>
</evidence>
<dbReference type="RefSeq" id="WP_222535031.1">
    <property type="nucleotide sequence ID" value="NZ_CP157803.1"/>
</dbReference>
<reference evidence="2" key="1">
    <citation type="submission" date="2024-05" db="EMBL/GenBank/DDBJ databases">
        <title>Draft Genome Sequences of Flagellimonas sp. MMG031 and Marinobacter sp. MMG032 Isolated from the dinoflagellate Symbiodinium pilosum.</title>
        <authorList>
            <person name="Shikuma N.J."/>
            <person name="Farrell M.V."/>
        </authorList>
    </citation>
    <scope>NUCLEOTIDE SEQUENCE</scope>
    <source>
        <strain evidence="2">MMG032</strain>
        <plasmid evidence="2">unnaned</plasmid>
    </source>
</reference>
<dbReference type="EMBL" id="CP157803">
    <property type="protein sequence ID" value="XBQ21604.1"/>
    <property type="molecule type" value="Genomic_DNA"/>
</dbReference>
<dbReference type="Gene3D" id="3.30.70.3580">
    <property type="entry name" value="Antirestriction protein"/>
    <property type="match status" value="1"/>
</dbReference>
<geneLocation type="plasmid" evidence="2">
    <name>unnaned</name>
</geneLocation>
<sequence length="137" mass="15604">MCVSNPVIEVTVVGDDERLDTLPTYFGDRFLEAENAIFAYMRHLCEKYSGGYWTFYETTNGAFFMAPDIEGTVRVSNPGNGAEAEVSWQAAGLIACVFAVNHCVWTYRTDQFGEQYDRLMAYVYDHPESWDILLLID</sequence>
<name>A0AAU7MTB2_9GAMM</name>
<gene>
    <name evidence="2" type="ORF">ABNF92_19550</name>
</gene>
<proteinExistence type="inferred from homology"/>
<protein>
    <submittedName>
        <fullName evidence="2">Antirestriction protein</fullName>
    </submittedName>
</protein>
<organism evidence="2">
    <name type="scientific">Marinobacter sp. MMG032</name>
    <dbReference type="NCBI Taxonomy" id="3158548"/>
    <lineage>
        <taxon>Bacteria</taxon>
        <taxon>Pseudomonadati</taxon>
        <taxon>Pseudomonadota</taxon>
        <taxon>Gammaproteobacteria</taxon>
        <taxon>Pseudomonadales</taxon>
        <taxon>Marinobacteraceae</taxon>
        <taxon>Marinobacter</taxon>
    </lineage>
</organism>
<dbReference type="KEGG" id="mamm:ABNF92_19550"/>
<dbReference type="InterPro" id="IPR042297">
    <property type="entry name" value="Antirestriction_sf"/>
</dbReference>
<evidence type="ECO:0000313" key="2">
    <source>
        <dbReference type="EMBL" id="XBQ21604.1"/>
    </source>
</evidence>
<dbReference type="AlphaFoldDB" id="A0AAU7MTB2"/>
<accession>A0AAU7MTB2</accession>
<comment type="similarity">
    <text evidence="1">Belongs to the antirestriction protein family.</text>
</comment>
<dbReference type="Pfam" id="PF03230">
    <property type="entry name" value="Antirestrict"/>
    <property type="match status" value="1"/>
</dbReference>
<keyword evidence="2" id="KW-0614">Plasmid</keyword>